<feature type="domain" description="Beta-lactamase-related" evidence="1">
    <location>
        <begin position="12"/>
        <end position="348"/>
    </location>
</feature>
<evidence type="ECO:0000313" key="2">
    <source>
        <dbReference type="EMBL" id="QGA28201.1"/>
    </source>
</evidence>
<evidence type="ECO:0000313" key="3">
    <source>
        <dbReference type="Proteomes" id="UP000326921"/>
    </source>
</evidence>
<dbReference type="Proteomes" id="UP000326921">
    <property type="component" value="Chromosome"/>
</dbReference>
<dbReference type="InterPro" id="IPR050491">
    <property type="entry name" value="AmpC-like"/>
</dbReference>
<dbReference type="EMBL" id="CP045652">
    <property type="protein sequence ID" value="QGA28201.1"/>
    <property type="molecule type" value="Genomic_DNA"/>
</dbReference>
<dbReference type="PANTHER" id="PTHR46825">
    <property type="entry name" value="D-ALANYL-D-ALANINE-CARBOXYPEPTIDASE/ENDOPEPTIDASE AMPH"/>
    <property type="match status" value="1"/>
</dbReference>
<dbReference type="GO" id="GO:0016787">
    <property type="term" value="F:hydrolase activity"/>
    <property type="evidence" value="ECO:0007669"/>
    <property type="project" value="UniProtKB-KW"/>
</dbReference>
<gene>
    <name evidence="2" type="ORF">GFH32_07710</name>
</gene>
<reference evidence="2 3" key="1">
    <citation type="submission" date="2019-10" db="EMBL/GenBank/DDBJ databases">
        <authorList>
            <person name="Dong K."/>
        </authorList>
    </citation>
    <scope>NUCLEOTIDE SEQUENCE [LARGE SCALE GENOMIC DNA]</scope>
    <source>
        <strain evidence="3">dk4302</strain>
    </source>
</reference>
<dbReference type="InterPro" id="IPR012338">
    <property type="entry name" value="Beta-lactam/transpept-like"/>
</dbReference>
<organism evidence="2 3">
    <name type="scientific">Sphingobacterium zhuxiongii</name>
    <dbReference type="NCBI Taxonomy" id="2662364"/>
    <lineage>
        <taxon>Bacteria</taxon>
        <taxon>Pseudomonadati</taxon>
        <taxon>Bacteroidota</taxon>
        <taxon>Sphingobacteriia</taxon>
        <taxon>Sphingobacteriales</taxon>
        <taxon>Sphingobacteriaceae</taxon>
        <taxon>Sphingobacterium</taxon>
    </lineage>
</organism>
<sequence>MSSQLIAQSADFDQKLQAVANKYEAVGLAIVVVKDGAPVYNNAIGYKNLDTKAPLTTDNLFRIASISKSFSSTAIMQLVEKGKISLSDDFSDLVGFKVRNPKFPNTKITLEMVLSHRSSINDSNGYFELDVINPEKNANWAKSYNDYEPGKGYQYCNLNFNMVGAVLERLTNIRFDQYIKQQILSPIGLEAGYCVDSLDQSRFATLYDKQDGVFKAQTSAYNPRSEEIRNYKMGISTPVFSPTGGMKISANDLAKYMMMHMNYGQSGTTKIISKKSSKRMQKGLSSKENYGLALLENFKLIPGEHMIGHTGSAYGLYSNMFFEPKKKFGFIVITNGCVPTMDADDDILLSKEVIRLLYSEFVKK</sequence>
<keyword evidence="2" id="KW-0378">Hydrolase</keyword>
<accession>A0A5Q0QGJ8</accession>
<dbReference type="InterPro" id="IPR001466">
    <property type="entry name" value="Beta-lactam-related"/>
</dbReference>
<dbReference type="PANTHER" id="PTHR46825:SF9">
    <property type="entry name" value="BETA-LACTAMASE-RELATED DOMAIN-CONTAINING PROTEIN"/>
    <property type="match status" value="1"/>
</dbReference>
<keyword evidence="3" id="KW-1185">Reference proteome</keyword>
<protein>
    <submittedName>
        <fullName evidence="2">Serine hydrolase</fullName>
    </submittedName>
</protein>
<name>A0A5Q0QGJ8_9SPHI</name>
<dbReference type="Pfam" id="PF00144">
    <property type="entry name" value="Beta-lactamase"/>
    <property type="match status" value="1"/>
</dbReference>
<proteinExistence type="predicted"/>
<evidence type="ECO:0000259" key="1">
    <source>
        <dbReference type="Pfam" id="PF00144"/>
    </source>
</evidence>
<dbReference type="AlphaFoldDB" id="A0A5Q0QGJ8"/>
<dbReference type="SUPFAM" id="SSF56601">
    <property type="entry name" value="beta-lactamase/transpeptidase-like"/>
    <property type="match status" value="1"/>
</dbReference>
<dbReference type="KEGG" id="sphe:GFH32_07710"/>
<dbReference type="Gene3D" id="3.40.710.10">
    <property type="entry name" value="DD-peptidase/beta-lactamase superfamily"/>
    <property type="match status" value="1"/>
</dbReference>